<sequence length="86" mass="10094">MDNNKQHEKKEETKRAKTLSGTVVSTKMKDTIVVRVEQYKKVPKYGKYVMRSKRYLAHDLGNTKKIGDKVEIKECRPLSKNKHFKV</sequence>
<evidence type="ECO:0000256" key="1">
    <source>
        <dbReference type="ARBA" id="ARBA00010254"/>
    </source>
</evidence>
<feature type="region of interest" description="Disordered" evidence="8">
    <location>
        <begin position="1"/>
        <end position="21"/>
    </location>
</feature>
<dbReference type="NCBIfam" id="TIGR03635">
    <property type="entry name" value="uS17_bact"/>
    <property type="match status" value="1"/>
</dbReference>
<keyword evidence="4 6" id="KW-0689">Ribosomal protein</keyword>
<dbReference type="AlphaFoldDB" id="A0A1G2P2A9"/>
<gene>
    <name evidence="6" type="primary">rpsQ</name>
    <name evidence="9" type="ORF">A3G52_04695</name>
</gene>
<dbReference type="PANTHER" id="PTHR10744:SF1">
    <property type="entry name" value="SMALL RIBOSOMAL SUBUNIT PROTEIN US17M"/>
    <property type="match status" value="1"/>
</dbReference>
<accession>A0A1G2P2A9</accession>
<evidence type="ECO:0000313" key="9">
    <source>
        <dbReference type="EMBL" id="OHA42477.1"/>
    </source>
</evidence>
<dbReference type="PANTHER" id="PTHR10744">
    <property type="entry name" value="40S RIBOSOMAL PROTEIN S11 FAMILY MEMBER"/>
    <property type="match status" value="1"/>
</dbReference>
<dbReference type="SUPFAM" id="SSF50249">
    <property type="entry name" value="Nucleic acid-binding proteins"/>
    <property type="match status" value="1"/>
</dbReference>
<dbReference type="GO" id="GO:0019843">
    <property type="term" value="F:rRNA binding"/>
    <property type="evidence" value="ECO:0007669"/>
    <property type="project" value="UniProtKB-UniRule"/>
</dbReference>
<dbReference type="InterPro" id="IPR012340">
    <property type="entry name" value="NA-bd_OB-fold"/>
</dbReference>
<dbReference type="EMBL" id="MHSK01000011">
    <property type="protein sequence ID" value="OHA42477.1"/>
    <property type="molecule type" value="Genomic_DNA"/>
</dbReference>
<dbReference type="GO" id="GO:0006412">
    <property type="term" value="P:translation"/>
    <property type="evidence" value="ECO:0007669"/>
    <property type="project" value="UniProtKB-UniRule"/>
</dbReference>
<evidence type="ECO:0000256" key="7">
    <source>
        <dbReference type="RuleBase" id="RU003872"/>
    </source>
</evidence>
<dbReference type="Gene3D" id="2.40.50.140">
    <property type="entry name" value="Nucleic acid-binding proteins"/>
    <property type="match status" value="1"/>
</dbReference>
<dbReference type="Proteomes" id="UP000177269">
    <property type="component" value="Unassembled WGS sequence"/>
</dbReference>
<dbReference type="Pfam" id="PF00366">
    <property type="entry name" value="Ribosomal_S17"/>
    <property type="match status" value="1"/>
</dbReference>
<comment type="function">
    <text evidence="6">One of the primary rRNA binding proteins, it binds specifically to the 5'-end of 16S ribosomal RNA.</text>
</comment>
<evidence type="ECO:0000256" key="2">
    <source>
        <dbReference type="ARBA" id="ARBA00022730"/>
    </source>
</evidence>
<reference evidence="9 10" key="1">
    <citation type="journal article" date="2016" name="Nat. Commun.">
        <title>Thousands of microbial genomes shed light on interconnected biogeochemical processes in an aquifer system.</title>
        <authorList>
            <person name="Anantharaman K."/>
            <person name="Brown C.T."/>
            <person name="Hug L.A."/>
            <person name="Sharon I."/>
            <person name="Castelle C.J."/>
            <person name="Probst A.J."/>
            <person name="Thomas B.C."/>
            <person name="Singh A."/>
            <person name="Wilkins M.J."/>
            <person name="Karaoz U."/>
            <person name="Brodie E.L."/>
            <person name="Williams K.H."/>
            <person name="Hubbard S.S."/>
            <person name="Banfield J.F."/>
        </authorList>
    </citation>
    <scope>NUCLEOTIDE SEQUENCE [LARGE SCALE GENOMIC DNA]</scope>
</reference>
<comment type="similarity">
    <text evidence="1 6 7">Belongs to the universal ribosomal protein uS17 family.</text>
</comment>
<name>A0A1G2P2A9_9BACT</name>
<comment type="subunit">
    <text evidence="6">Part of the 30S ribosomal subunit.</text>
</comment>
<dbReference type="HAMAP" id="MF_01345_B">
    <property type="entry name" value="Ribosomal_uS17_B"/>
    <property type="match status" value="1"/>
</dbReference>
<dbReference type="GO" id="GO:0003735">
    <property type="term" value="F:structural constituent of ribosome"/>
    <property type="evidence" value="ECO:0007669"/>
    <property type="project" value="UniProtKB-UniRule"/>
</dbReference>
<keyword evidence="5 6" id="KW-0687">Ribonucleoprotein</keyword>
<organism evidence="9 10">
    <name type="scientific">Candidatus Taylorbacteria bacterium RIFCSPLOWO2_12_FULL_43_20</name>
    <dbReference type="NCBI Taxonomy" id="1802332"/>
    <lineage>
        <taxon>Bacteria</taxon>
        <taxon>Candidatus Tayloriibacteriota</taxon>
    </lineage>
</organism>
<evidence type="ECO:0000256" key="4">
    <source>
        <dbReference type="ARBA" id="ARBA00022980"/>
    </source>
</evidence>
<evidence type="ECO:0000313" key="10">
    <source>
        <dbReference type="Proteomes" id="UP000177269"/>
    </source>
</evidence>
<dbReference type="InterPro" id="IPR019979">
    <property type="entry name" value="Ribosomal_uS17_CS"/>
</dbReference>
<evidence type="ECO:0000256" key="6">
    <source>
        <dbReference type="HAMAP-Rule" id="MF_01345"/>
    </source>
</evidence>
<dbReference type="InterPro" id="IPR000266">
    <property type="entry name" value="Ribosomal_uS17"/>
</dbReference>
<dbReference type="PRINTS" id="PR00973">
    <property type="entry name" value="RIBOSOMALS17"/>
</dbReference>
<evidence type="ECO:0000256" key="8">
    <source>
        <dbReference type="SAM" id="MobiDB-lite"/>
    </source>
</evidence>
<comment type="caution">
    <text evidence="9">The sequence shown here is derived from an EMBL/GenBank/DDBJ whole genome shotgun (WGS) entry which is preliminary data.</text>
</comment>
<dbReference type="InterPro" id="IPR019984">
    <property type="entry name" value="Ribosomal_uS17_bact/chlr"/>
</dbReference>
<keyword evidence="3 6" id="KW-0694">RNA-binding</keyword>
<dbReference type="NCBIfam" id="NF004123">
    <property type="entry name" value="PRK05610.1"/>
    <property type="match status" value="1"/>
</dbReference>
<protein>
    <recommendedName>
        <fullName evidence="6">Small ribosomal subunit protein uS17</fullName>
    </recommendedName>
</protein>
<dbReference type="GO" id="GO:0022627">
    <property type="term" value="C:cytosolic small ribosomal subunit"/>
    <property type="evidence" value="ECO:0007669"/>
    <property type="project" value="UniProtKB-UniRule"/>
</dbReference>
<evidence type="ECO:0000256" key="5">
    <source>
        <dbReference type="ARBA" id="ARBA00023274"/>
    </source>
</evidence>
<keyword evidence="2 6" id="KW-0699">rRNA-binding</keyword>
<proteinExistence type="inferred from homology"/>
<evidence type="ECO:0000256" key="3">
    <source>
        <dbReference type="ARBA" id="ARBA00022884"/>
    </source>
</evidence>
<dbReference type="CDD" id="cd00364">
    <property type="entry name" value="Ribosomal_uS17"/>
    <property type="match status" value="1"/>
</dbReference>
<feature type="compositionally biased region" description="Basic and acidic residues" evidence="8">
    <location>
        <begin position="1"/>
        <end position="15"/>
    </location>
</feature>
<dbReference type="PROSITE" id="PS00056">
    <property type="entry name" value="RIBOSOMAL_S17"/>
    <property type="match status" value="1"/>
</dbReference>